<dbReference type="RefSeq" id="WP_346100042.1">
    <property type="nucleotide sequence ID" value="NZ_BAAABY010000059.1"/>
</dbReference>
<evidence type="ECO:0000256" key="3">
    <source>
        <dbReference type="SAM" id="MobiDB-lite"/>
    </source>
</evidence>
<organism evidence="4 5">
    <name type="scientific">Streptomyces olivaceiscleroticus</name>
    <dbReference type="NCBI Taxonomy" id="68245"/>
    <lineage>
        <taxon>Bacteria</taxon>
        <taxon>Bacillati</taxon>
        <taxon>Actinomycetota</taxon>
        <taxon>Actinomycetes</taxon>
        <taxon>Kitasatosporales</taxon>
        <taxon>Streptomycetaceae</taxon>
        <taxon>Streptomyces</taxon>
    </lineage>
</organism>
<dbReference type="InterPro" id="IPR002397">
    <property type="entry name" value="Cyt_P450_B"/>
</dbReference>
<keyword evidence="5" id="KW-1185">Reference proteome</keyword>
<dbReference type="Proteomes" id="UP001500909">
    <property type="component" value="Unassembled WGS sequence"/>
</dbReference>
<dbReference type="PANTHER" id="PTHR46696:SF1">
    <property type="entry name" value="CYTOCHROME P450 YJIB-RELATED"/>
    <property type="match status" value="1"/>
</dbReference>
<dbReference type="PANTHER" id="PTHR46696">
    <property type="entry name" value="P450, PUTATIVE (EUROFUNG)-RELATED"/>
    <property type="match status" value="1"/>
</dbReference>
<dbReference type="EMBL" id="BAAABY010000059">
    <property type="protein sequence ID" value="GAA0498141.1"/>
    <property type="molecule type" value="Genomic_DNA"/>
</dbReference>
<dbReference type="Pfam" id="PF00067">
    <property type="entry name" value="p450"/>
    <property type="match status" value="1"/>
</dbReference>
<evidence type="ECO:0000313" key="5">
    <source>
        <dbReference type="Proteomes" id="UP001500909"/>
    </source>
</evidence>
<keyword evidence="2" id="KW-0560">Oxidoreductase</keyword>
<proteinExistence type="inferred from homology"/>
<comment type="similarity">
    <text evidence="1 2">Belongs to the cytochrome P450 family.</text>
</comment>
<evidence type="ECO:0000256" key="1">
    <source>
        <dbReference type="ARBA" id="ARBA00010617"/>
    </source>
</evidence>
<dbReference type="InterPro" id="IPR017972">
    <property type="entry name" value="Cyt_P450_CS"/>
</dbReference>
<evidence type="ECO:0000313" key="4">
    <source>
        <dbReference type="EMBL" id="GAA0498141.1"/>
    </source>
</evidence>
<feature type="compositionally biased region" description="Gly residues" evidence="3">
    <location>
        <begin position="159"/>
        <end position="170"/>
    </location>
</feature>
<reference evidence="5" key="1">
    <citation type="journal article" date="2019" name="Int. J. Syst. Evol. Microbiol.">
        <title>The Global Catalogue of Microorganisms (GCM) 10K type strain sequencing project: providing services to taxonomists for standard genome sequencing and annotation.</title>
        <authorList>
            <consortium name="The Broad Institute Genomics Platform"/>
            <consortium name="The Broad Institute Genome Sequencing Center for Infectious Disease"/>
            <person name="Wu L."/>
            <person name="Ma J."/>
        </authorList>
    </citation>
    <scope>NUCLEOTIDE SEQUENCE [LARGE SCALE GENOMIC DNA]</scope>
    <source>
        <strain evidence="5">JCM 4805</strain>
    </source>
</reference>
<accession>A0ABN1BJL7</accession>
<dbReference type="SUPFAM" id="SSF48264">
    <property type="entry name" value="Cytochrome P450"/>
    <property type="match status" value="1"/>
</dbReference>
<dbReference type="InterPro" id="IPR001128">
    <property type="entry name" value="Cyt_P450"/>
</dbReference>
<keyword evidence="2" id="KW-0408">Iron</keyword>
<protein>
    <recommendedName>
        <fullName evidence="6">Cytochrome P450</fullName>
    </recommendedName>
</protein>
<keyword evidence="2" id="KW-0503">Monooxygenase</keyword>
<dbReference type="PRINTS" id="PR00359">
    <property type="entry name" value="BP450"/>
</dbReference>
<dbReference type="InterPro" id="IPR036396">
    <property type="entry name" value="Cyt_P450_sf"/>
</dbReference>
<sequence>MLTHPAQRALLAERPELWPRAVEETLRRNGSVVMAIHRFPVEDVEIGGVRVPAGEPVMISLPGAGRDPRRHADPDVFDVAREDHGHLAFGHGIHHCLGAPLAIHHCLGAPLARLEAAVALPALFARFPELRLATEPERIRWRESVVSRGPVAVPVRLARGGGRPDPGTGGPRRSPP</sequence>
<keyword evidence="2" id="KW-0479">Metal-binding</keyword>
<gene>
    <name evidence="4" type="ORF">GCM10010361_74620</name>
</gene>
<evidence type="ECO:0008006" key="6">
    <source>
        <dbReference type="Google" id="ProtNLM"/>
    </source>
</evidence>
<evidence type="ECO:0000256" key="2">
    <source>
        <dbReference type="RuleBase" id="RU000461"/>
    </source>
</evidence>
<dbReference type="Gene3D" id="1.10.630.10">
    <property type="entry name" value="Cytochrome P450"/>
    <property type="match status" value="2"/>
</dbReference>
<feature type="region of interest" description="Disordered" evidence="3">
    <location>
        <begin position="156"/>
        <end position="176"/>
    </location>
</feature>
<keyword evidence="2" id="KW-0349">Heme</keyword>
<comment type="caution">
    <text evidence="4">The sequence shown here is derived from an EMBL/GenBank/DDBJ whole genome shotgun (WGS) entry which is preliminary data.</text>
</comment>
<name>A0ABN1BJL7_9ACTN</name>
<dbReference type="PROSITE" id="PS00086">
    <property type="entry name" value="CYTOCHROME_P450"/>
    <property type="match status" value="1"/>
</dbReference>